<dbReference type="PANTHER" id="PTHR24082">
    <property type="entry name" value="NUCLEAR HORMONE RECEPTOR"/>
    <property type="match status" value="1"/>
</dbReference>
<accession>A0A814IIH5</accession>
<evidence type="ECO:0000256" key="4">
    <source>
        <dbReference type="ARBA" id="ARBA00023015"/>
    </source>
</evidence>
<organism evidence="10 11">
    <name type="scientific">Rotaria sordida</name>
    <dbReference type="NCBI Taxonomy" id="392033"/>
    <lineage>
        <taxon>Eukaryota</taxon>
        <taxon>Metazoa</taxon>
        <taxon>Spiralia</taxon>
        <taxon>Gnathifera</taxon>
        <taxon>Rotifera</taxon>
        <taxon>Eurotatoria</taxon>
        <taxon>Bdelloidea</taxon>
        <taxon>Philodinida</taxon>
        <taxon>Philodinidae</taxon>
        <taxon>Rotaria</taxon>
    </lineage>
</organism>
<dbReference type="GO" id="GO:0000978">
    <property type="term" value="F:RNA polymerase II cis-regulatory region sequence-specific DNA binding"/>
    <property type="evidence" value="ECO:0007669"/>
    <property type="project" value="TreeGrafter"/>
</dbReference>
<evidence type="ECO:0000259" key="9">
    <source>
        <dbReference type="PROSITE" id="PS51030"/>
    </source>
</evidence>
<name>A0A814IIH5_9BILA</name>
<dbReference type="InterPro" id="IPR050234">
    <property type="entry name" value="Nuclear_hormone_rcpt_NR1"/>
</dbReference>
<dbReference type="InterPro" id="IPR001628">
    <property type="entry name" value="Znf_hrmn_rcpt"/>
</dbReference>
<keyword evidence="3" id="KW-0862">Zinc</keyword>
<keyword evidence="1" id="KW-0479">Metal-binding</keyword>
<evidence type="ECO:0000256" key="1">
    <source>
        <dbReference type="ARBA" id="ARBA00022723"/>
    </source>
</evidence>
<evidence type="ECO:0000256" key="8">
    <source>
        <dbReference type="ARBA" id="ARBA00023242"/>
    </source>
</evidence>
<dbReference type="InterPro" id="IPR013088">
    <property type="entry name" value="Znf_NHR/GATA"/>
</dbReference>
<dbReference type="EMBL" id="CAJNOU010000539">
    <property type="protein sequence ID" value="CAF1026379.1"/>
    <property type="molecule type" value="Genomic_DNA"/>
</dbReference>
<dbReference type="SUPFAM" id="SSF57716">
    <property type="entry name" value="Glucocorticoid receptor-like (DNA-binding domain)"/>
    <property type="match status" value="1"/>
</dbReference>
<gene>
    <name evidence="10" type="ORF">SEV965_LOCUS12074</name>
</gene>
<dbReference type="GO" id="GO:0004879">
    <property type="term" value="F:nuclear receptor activity"/>
    <property type="evidence" value="ECO:0007669"/>
    <property type="project" value="TreeGrafter"/>
</dbReference>
<evidence type="ECO:0000256" key="7">
    <source>
        <dbReference type="ARBA" id="ARBA00023170"/>
    </source>
</evidence>
<reference evidence="10" key="1">
    <citation type="submission" date="2021-02" db="EMBL/GenBank/DDBJ databases">
        <authorList>
            <person name="Nowell W R."/>
        </authorList>
    </citation>
    <scope>NUCLEOTIDE SEQUENCE</scope>
</reference>
<feature type="domain" description="Nuclear receptor" evidence="9">
    <location>
        <begin position="26"/>
        <end position="102"/>
    </location>
</feature>
<dbReference type="PROSITE" id="PS51030">
    <property type="entry name" value="NUCLEAR_REC_DBD_2"/>
    <property type="match status" value="1"/>
</dbReference>
<protein>
    <recommendedName>
        <fullName evidence="9">Nuclear receptor domain-containing protein</fullName>
    </recommendedName>
</protein>
<keyword evidence="8" id="KW-0539">Nucleus</keyword>
<dbReference type="Proteomes" id="UP000663889">
    <property type="component" value="Unassembled WGS sequence"/>
</dbReference>
<evidence type="ECO:0000256" key="5">
    <source>
        <dbReference type="ARBA" id="ARBA00023125"/>
    </source>
</evidence>
<dbReference type="PRINTS" id="PR00047">
    <property type="entry name" value="STROIDFINGER"/>
</dbReference>
<evidence type="ECO:0000256" key="2">
    <source>
        <dbReference type="ARBA" id="ARBA00022771"/>
    </source>
</evidence>
<evidence type="ECO:0000256" key="3">
    <source>
        <dbReference type="ARBA" id="ARBA00022833"/>
    </source>
</evidence>
<proteinExistence type="predicted"/>
<dbReference type="AlphaFoldDB" id="A0A814IIH5"/>
<dbReference type="GO" id="GO:0045944">
    <property type="term" value="P:positive regulation of transcription by RNA polymerase II"/>
    <property type="evidence" value="ECO:0007669"/>
    <property type="project" value="TreeGrafter"/>
</dbReference>
<dbReference type="Gene3D" id="3.30.50.10">
    <property type="entry name" value="Erythroid Transcription Factor GATA-1, subunit A"/>
    <property type="match status" value="1"/>
</dbReference>
<keyword evidence="6" id="KW-0804">Transcription</keyword>
<dbReference type="GO" id="GO:0030154">
    <property type="term" value="P:cell differentiation"/>
    <property type="evidence" value="ECO:0007669"/>
    <property type="project" value="TreeGrafter"/>
</dbReference>
<keyword evidence="5" id="KW-0238">DNA-binding</keyword>
<sequence>MEETVRIITDANAPSTTVTEKTKAIQSECKICGVTALHKYLGIVACSPCKMFFKRNAKNKLVRLKCDFDGHCEINIHNRHICSFCRLKKCFASGMRIELLRSSLSNKIKTNRKKKEIVESVVTASSALVKVAARNEVQQLSTLNLLQSDQSTLSTDQWNLLSNLVHCYDEHSGYSMAVCYTREQNALPSKARHKVTSVIISFLTTELHTLLDEGRFVKLNLPGLRARAQPSP</sequence>
<dbReference type="SMART" id="SM00399">
    <property type="entry name" value="ZnF_C4"/>
    <property type="match status" value="1"/>
</dbReference>
<comment type="caution">
    <text evidence="10">The sequence shown here is derived from an EMBL/GenBank/DDBJ whole genome shotgun (WGS) entry which is preliminary data.</text>
</comment>
<keyword evidence="4" id="KW-0805">Transcription regulation</keyword>
<evidence type="ECO:0000313" key="11">
    <source>
        <dbReference type="Proteomes" id="UP000663889"/>
    </source>
</evidence>
<dbReference type="GO" id="GO:0000122">
    <property type="term" value="P:negative regulation of transcription by RNA polymerase II"/>
    <property type="evidence" value="ECO:0007669"/>
    <property type="project" value="TreeGrafter"/>
</dbReference>
<keyword evidence="7" id="KW-0675">Receptor</keyword>
<dbReference type="Pfam" id="PF00105">
    <property type="entry name" value="zf-C4"/>
    <property type="match status" value="1"/>
</dbReference>
<evidence type="ECO:0000256" key="6">
    <source>
        <dbReference type="ARBA" id="ARBA00023163"/>
    </source>
</evidence>
<keyword evidence="2" id="KW-0863">Zinc-finger</keyword>
<dbReference type="PANTHER" id="PTHR24082:SF283">
    <property type="entry name" value="NUCLEAR HORMONE RECEPTOR HR96"/>
    <property type="match status" value="1"/>
</dbReference>
<evidence type="ECO:0000313" key="10">
    <source>
        <dbReference type="EMBL" id="CAF1026379.1"/>
    </source>
</evidence>
<dbReference type="GO" id="GO:0008270">
    <property type="term" value="F:zinc ion binding"/>
    <property type="evidence" value="ECO:0007669"/>
    <property type="project" value="UniProtKB-KW"/>
</dbReference>